<dbReference type="Pfam" id="PF08284">
    <property type="entry name" value="RVP_2"/>
    <property type="match status" value="1"/>
</dbReference>
<sequence>MEFWSRRRNAVVMHDFLGNDPVKRGEIAHINESIEERLKRFAQGEDSVDGVDVTLRLAPPQPQPQPQPLVVVQPMLLAPKQPSSTQRHQIFRTSCTIKHKSCSVIIDSGSSKNIVAKSLVMALALESTPHPSPCKVSWINQGHETKISEQCKVPLSIGKLYHDVILCDVVDMDVCHVVLGRPWQYDVKAMHKGDDNIYYFKWNSRGITLVPLPALRYNLAFPAPQPSL</sequence>
<evidence type="ECO:0000313" key="1">
    <source>
        <dbReference type="EMBL" id="KAK9152189.1"/>
    </source>
</evidence>
<dbReference type="EMBL" id="JBBNAF010000004">
    <property type="protein sequence ID" value="KAK9152189.1"/>
    <property type="molecule type" value="Genomic_DNA"/>
</dbReference>
<dbReference type="GO" id="GO:0006508">
    <property type="term" value="P:proteolysis"/>
    <property type="evidence" value="ECO:0007669"/>
    <property type="project" value="InterPro"/>
</dbReference>
<evidence type="ECO:0008006" key="3">
    <source>
        <dbReference type="Google" id="ProtNLM"/>
    </source>
</evidence>
<evidence type="ECO:0000313" key="2">
    <source>
        <dbReference type="Proteomes" id="UP001420932"/>
    </source>
</evidence>
<comment type="caution">
    <text evidence="1">The sequence shown here is derived from an EMBL/GenBank/DDBJ whole genome shotgun (WGS) entry which is preliminary data.</text>
</comment>
<dbReference type="InterPro" id="IPR021109">
    <property type="entry name" value="Peptidase_aspartic_dom_sf"/>
</dbReference>
<accession>A0AAP0KIQ2</accession>
<proteinExistence type="predicted"/>
<dbReference type="Gene3D" id="2.40.70.10">
    <property type="entry name" value="Acid Proteases"/>
    <property type="match status" value="1"/>
</dbReference>
<dbReference type="GO" id="GO:0004190">
    <property type="term" value="F:aspartic-type endopeptidase activity"/>
    <property type="evidence" value="ECO:0007669"/>
    <property type="project" value="InterPro"/>
</dbReference>
<dbReference type="InterPro" id="IPR001969">
    <property type="entry name" value="Aspartic_peptidase_AS"/>
</dbReference>
<organism evidence="1 2">
    <name type="scientific">Stephania yunnanensis</name>
    <dbReference type="NCBI Taxonomy" id="152371"/>
    <lineage>
        <taxon>Eukaryota</taxon>
        <taxon>Viridiplantae</taxon>
        <taxon>Streptophyta</taxon>
        <taxon>Embryophyta</taxon>
        <taxon>Tracheophyta</taxon>
        <taxon>Spermatophyta</taxon>
        <taxon>Magnoliopsida</taxon>
        <taxon>Ranunculales</taxon>
        <taxon>Menispermaceae</taxon>
        <taxon>Menispermoideae</taxon>
        <taxon>Cissampelideae</taxon>
        <taxon>Stephania</taxon>
    </lineage>
</organism>
<gene>
    <name evidence="1" type="ORF">Syun_010498</name>
</gene>
<reference evidence="1 2" key="1">
    <citation type="submission" date="2024-01" db="EMBL/GenBank/DDBJ databases">
        <title>Genome assemblies of Stephania.</title>
        <authorList>
            <person name="Yang L."/>
        </authorList>
    </citation>
    <scope>NUCLEOTIDE SEQUENCE [LARGE SCALE GENOMIC DNA]</scope>
    <source>
        <strain evidence="1">YNDBR</strain>
        <tissue evidence="1">Leaf</tissue>
    </source>
</reference>
<dbReference type="AlphaFoldDB" id="A0AAP0KIQ2"/>
<dbReference type="PANTHER" id="PTHR35046:SF9">
    <property type="entry name" value="RNA-DIRECTED DNA POLYMERASE"/>
    <property type="match status" value="1"/>
</dbReference>
<dbReference type="CDD" id="cd00303">
    <property type="entry name" value="retropepsin_like"/>
    <property type="match status" value="1"/>
</dbReference>
<dbReference type="PROSITE" id="PS00141">
    <property type="entry name" value="ASP_PROTEASE"/>
    <property type="match status" value="1"/>
</dbReference>
<keyword evidence="2" id="KW-1185">Reference proteome</keyword>
<dbReference type="Proteomes" id="UP001420932">
    <property type="component" value="Unassembled WGS sequence"/>
</dbReference>
<name>A0AAP0KIQ2_9MAGN</name>
<dbReference type="PANTHER" id="PTHR35046">
    <property type="entry name" value="ZINC KNUCKLE (CCHC-TYPE) FAMILY PROTEIN"/>
    <property type="match status" value="1"/>
</dbReference>
<protein>
    <recommendedName>
        <fullName evidence="3">Gag-pol polyprotein</fullName>
    </recommendedName>
</protein>